<dbReference type="InterPro" id="IPR007146">
    <property type="entry name" value="Sas10/Utp3/C1D"/>
</dbReference>
<feature type="region of interest" description="Disordered" evidence="5">
    <location>
        <begin position="400"/>
        <end position="440"/>
    </location>
</feature>
<evidence type="ECO:0000313" key="8">
    <source>
        <dbReference type="EMBL" id="ODQ62246.1"/>
    </source>
</evidence>
<feature type="compositionally biased region" description="Basic residues" evidence="5">
    <location>
        <begin position="508"/>
        <end position="525"/>
    </location>
</feature>
<feature type="compositionally biased region" description="Basic and acidic residues" evidence="5">
    <location>
        <begin position="23"/>
        <end position="33"/>
    </location>
</feature>
<dbReference type="GO" id="GO:0032040">
    <property type="term" value="C:small-subunit processome"/>
    <property type="evidence" value="ECO:0007669"/>
    <property type="project" value="EnsemblFungi"/>
</dbReference>
<dbReference type="Pfam" id="PF09368">
    <property type="entry name" value="Sas10"/>
    <property type="match status" value="1"/>
</dbReference>
<feature type="region of interest" description="Disordered" evidence="5">
    <location>
        <begin position="1"/>
        <end position="99"/>
    </location>
</feature>
<comment type="similarity">
    <text evidence="2">Belongs to the SAS10 family.</text>
</comment>
<keyword evidence="6" id="KW-0472">Membrane</keyword>
<evidence type="ECO:0000256" key="6">
    <source>
        <dbReference type="SAM" id="Phobius"/>
    </source>
</evidence>
<dbReference type="Proteomes" id="UP000094112">
    <property type="component" value="Unassembled WGS sequence"/>
</dbReference>
<evidence type="ECO:0000256" key="2">
    <source>
        <dbReference type="ARBA" id="ARBA00010979"/>
    </source>
</evidence>
<evidence type="ECO:0000256" key="4">
    <source>
        <dbReference type="ARBA" id="ARBA00023242"/>
    </source>
</evidence>
<feature type="compositionally biased region" description="Basic and acidic residues" evidence="5">
    <location>
        <begin position="400"/>
        <end position="412"/>
    </location>
</feature>
<dbReference type="GO" id="GO:0000447">
    <property type="term" value="P:endonucleolytic cleavage in ITS1 to separate SSU-rRNA from 5.8S rRNA and LSU-rRNA from tricistronic rRNA transcript (SSU-rRNA, 5.8S rRNA, LSU-rRNA)"/>
    <property type="evidence" value="ECO:0007669"/>
    <property type="project" value="EnsemblFungi"/>
</dbReference>
<dbReference type="RefSeq" id="XP_019041453.1">
    <property type="nucleotide sequence ID" value="XM_019181201.1"/>
</dbReference>
<evidence type="ECO:0000256" key="5">
    <source>
        <dbReference type="SAM" id="MobiDB-lite"/>
    </source>
</evidence>
<name>A0A1E3PA07_WICAA</name>
<dbReference type="Pfam" id="PF04000">
    <property type="entry name" value="Sas10_Utp3"/>
    <property type="match status" value="1"/>
</dbReference>
<feature type="compositionally biased region" description="Acidic residues" evidence="5">
    <location>
        <begin position="342"/>
        <end position="353"/>
    </location>
</feature>
<feature type="domain" description="Sas10 C-terminal" evidence="7">
    <location>
        <begin position="481"/>
        <end position="554"/>
    </location>
</feature>
<keyword evidence="4" id="KW-0539">Nucleus</keyword>
<dbReference type="InterPro" id="IPR018972">
    <property type="entry name" value="Sas10_C_dom"/>
</dbReference>
<feature type="region of interest" description="Disordered" evidence="5">
    <location>
        <begin position="280"/>
        <end position="358"/>
    </location>
</feature>
<protein>
    <recommendedName>
        <fullName evidence="7">Sas10 C-terminal domain-containing protein</fullName>
    </recommendedName>
</protein>
<keyword evidence="6" id="KW-0812">Transmembrane</keyword>
<dbReference type="PANTHER" id="PTHR13237">
    <property type="entry name" value="SOMETHING ABOUT SILENCING PROTEIN 10-RELATED"/>
    <property type="match status" value="1"/>
</dbReference>
<dbReference type="GO" id="GO:0000472">
    <property type="term" value="P:endonucleolytic cleavage to generate mature 5'-end of SSU-rRNA from (SSU-rRNA, 5.8S rRNA, LSU-rRNA)"/>
    <property type="evidence" value="ECO:0007669"/>
    <property type="project" value="EnsemblFungi"/>
</dbReference>
<dbReference type="GO" id="GO:0042802">
    <property type="term" value="F:identical protein binding"/>
    <property type="evidence" value="ECO:0007669"/>
    <property type="project" value="EnsemblFungi"/>
</dbReference>
<gene>
    <name evidence="8" type="ORF">WICANDRAFT_25894</name>
</gene>
<feature type="compositionally biased region" description="Acidic residues" evidence="5">
    <location>
        <begin position="413"/>
        <end position="425"/>
    </location>
</feature>
<accession>A0A1E3PA07</accession>
<keyword evidence="3" id="KW-0597">Phosphoprotein</keyword>
<feature type="compositionally biased region" description="Acidic residues" evidence="5">
    <location>
        <begin position="77"/>
        <end position="86"/>
    </location>
</feature>
<dbReference type="STRING" id="683960.A0A1E3PA07"/>
<feature type="compositionally biased region" description="Basic and acidic residues" evidence="5">
    <location>
        <begin position="426"/>
        <end position="435"/>
    </location>
</feature>
<keyword evidence="6" id="KW-1133">Transmembrane helix</keyword>
<dbReference type="AlphaFoldDB" id="A0A1E3PA07"/>
<evidence type="ECO:0000256" key="3">
    <source>
        <dbReference type="ARBA" id="ARBA00022553"/>
    </source>
</evidence>
<evidence type="ECO:0000259" key="7">
    <source>
        <dbReference type="Pfam" id="PF09368"/>
    </source>
</evidence>
<dbReference type="OrthoDB" id="1924577at2759"/>
<feature type="compositionally biased region" description="Acidic residues" evidence="5">
    <location>
        <begin position="294"/>
        <end position="303"/>
    </location>
</feature>
<feature type="transmembrane region" description="Helical" evidence="6">
    <location>
        <begin position="215"/>
        <end position="236"/>
    </location>
</feature>
<proteinExistence type="inferred from homology"/>
<evidence type="ECO:0000256" key="1">
    <source>
        <dbReference type="ARBA" id="ARBA00004123"/>
    </source>
</evidence>
<reference evidence="8 9" key="1">
    <citation type="journal article" date="2016" name="Proc. Natl. Acad. Sci. U.S.A.">
        <title>Comparative genomics of biotechnologically important yeasts.</title>
        <authorList>
            <person name="Riley R."/>
            <person name="Haridas S."/>
            <person name="Wolfe K.H."/>
            <person name="Lopes M.R."/>
            <person name="Hittinger C.T."/>
            <person name="Goeker M."/>
            <person name="Salamov A.A."/>
            <person name="Wisecaver J.H."/>
            <person name="Long T.M."/>
            <person name="Calvey C.H."/>
            <person name="Aerts A.L."/>
            <person name="Barry K.W."/>
            <person name="Choi C."/>
            <person name="Clum A."/>
            <person name="Coughlan A.Y."/>
            <person name="Deshpande S."/>
            <person name="Douglass A.P."/>
            <person name="Hanson S.J."/>
            <person name="Klenk H.-P."/>
            <person name="LaButti K.M."/>
            <person name="Lapidus A."/>
            <person name="Lindquist E.A."/>
            <person name="Lipzen A.M."/>
            <person name="Meier-Kolthoff J.P."/>
            <person name="Ohm R.A."/>
            <person name="Otillar R.P."/>
            <person name="Pangilinan J.L."/>
            <person name="Peng Y."/>
            <person name="Rokas A."/>
            <person name="Rosa C.A."/>
            <person name="Scheuner C."/>
            <person name="Sibirny A.A."/>
            <person name="Slot J.C."/>
            <person name="Stielow J.B."/>
            <person name="Sun H."/>
            <person name="Kurtzman C.P."/>
            <person name="Blackwell M."/>
            <person name="Grigoriev I.V."/>
            <person name="Jeffries T.W."/>
        </authorList>
    </citation>
    <scope>NUCLEOTIDE SEQUENCE [LARGE SCALE GENOMIC DNA]</scope>
    <source>
        <strain evidence="9">ATCC 58044 / CBS 1984 / NCYC 433 / NRRL Y-366-8</strain>
    </source>
</reference>
<feature type="compositionally biased region" description="Acidic residues" evidence="5">
    <location>
        <begin position="311"/>
        <end position="324"/>
    </location>
</feature>
<evidence type="ECO:0000313" key="9">
    <source>
        <dbReference type="Proteomes" id="UP000094112"/>
    </source>
</evidence>
<keyword evidence="9" id="KW-1185">Reference proteome</keyword>
<dbReference type="GeneID" id="30198447"/>
<dbReference type="EMBL" id="KV454208">
    <property type="protein sequence ID" value="ODQ62246.1"/>
    <property type="molecule type" value="Genomic_DNA"/>
</dbReference>
<feature type="region of interest" description="Disordered" evidence="5">
    <location>
        <begin position="493"/>
        <end position="554"/>
    </location>
</feature>
<dbReference type="PANTHER" id="PTHR13237:SF8">
    <property type="entry name" value="SOMETHING ABOUT SILENCING PROTEIN 10"/>
    <property type="match status" value="1"/>
</dbReference>
<comment type="subcellular location">
    <subcellularLocation>
        <location evidence="1">Nucleus</location>
    </subcellularLocation>
</comment>
<feature type="compositionally biased region" description="Acidic residues" evidence="5">
    <location>
        <begin position="60"/>
        <end position="69"/>
    </location>
</feature>
<dbReference type="GO" id="GO:0000480">
    <property type="term" value="P:endonucleolytic cleavage in 5'-ETS of tricistronic rRNA transcript (SSU-rRNA, 5.8S rRNA, LSU-rRNA)"/>
    <property type="evidence" value="ECO:0007669"/>
    <property type="project" value="EnsemblFungi"/>
</dbReference>
<sequence length="554" mass="63506">MAKRGQAKSRAQTDEDFGLDEVDSFHAEREKILLNEAGPSRQRDEDEDSDEEVLGVSDASDSEEDDEAEFFGKKDEEDVEDEEDEGAWGSTKGAYYGADDLDDEESAKLIEEEALRQQKRHLEELNMDDFVDEEVEEEWTKSAKKHDFGSTDASSNKTLQTFQSISQLDPKAKRKYISTSHPEFIPLSKELSKLKPTLDGLKERKDENEVLNVKFTALSAYLGAISSYFAVFLALLKDEEPFTMKEHPVMECILSSKEVWRQASELYEDDVSLSDDEKYNTKALDNSENNSSEDASDNDEDVFDSASESMGEAEQDEEESEVEIDISKPRNFKKVKSQAQEDFAEGEIADVDAEEKKTRKRTLRFYTSKIDQQAKKNDERYTGDLDIPYKERLFERQQRLIEEARKRGQHDDNGEDLDAENDYDSQDEKDAREVNADNDSYYNTIKSSKIKEKTQRIEAHNQAVKAAKEGKLAELQENLGEDGKRALNYQILKNKGLTPHRNKDNRNSRVKKRKKYEKAQKKLKSTRAVYSQPSGPYEGEKTGIKKNLTRSTKF</sequence>
<organism evidence="8 9">
    <name type="scientific">Wickerhamomyces anomalus (strain ATCC 58044 / CBS 1984 / NCYC 433 / NRRL Y-366-8)</name>
    <name type="common">Yeast</name>
    <name type="synonym">Hansenula anomala</name>
    <dbReference type="NCBI Taxonomy" id="683960"/>
    <lineage>
        <taxon>Eukaryota</taxon>
        <taxon>Fungi</taxon>
        <taxon>Dikarya</taxon>
        <taxon>Ascomycota</taxon>
        <taxon>Saccharomycotina</taxon>
        <taxon>Saccharomycetes</taxon>
        <taxon>Phaffomycetales</taxon>
        <taxon>Wickerhamomycetaceae</taxon>
        <taxon>Wickerhamomyces</taxon>
    </lineage>
</organism>